<comment type="subcellular location">
    <subcellularLocation>
        <location evidence="1">Nucleus</location>
    </subcellularLocation>
</comment>
<keyword evidence="11" id="KW-1185">Reference proteome</keyword>
<dbReference type="InterPro" id="IPR013087">
    <property type="entry name" value="Znf_C2H2_type"/>
</dbReference>
<keyword evidence="5" id="KW-0862">Zinc</keyword>
<keyword evidence="6" id="KW-0238">DNA-binding</keyword>
<dbReference type="GO" id="GO:0000981">
    <property type="term" value="F:DNA-binding transcription factor activity, RNA polymerase II-specific"/>
    <property type="evidence" value="ECO:0007669"/>
    <property type="project" value="TreeGrafter"/>
</dbReference>
<proteinExistence type="inferred from homology"/>
<keyword evidence="2" id="KW-0479">Metal-binding</keyword>
<keyword evidence="4 9" id="KW-0863">Zinc-finger</keyword>
<evidence type="ECO:0000256" key="9">
    <source>
        <dbReference type="PROSITE-ProRule" id="PRU00042"/>
    </source>
</evidence>
<dbReference type="PROSITE" id="PS50157">
    <property type="entry name" value="ZINC_FINGER_C2H2_2"/>
    <property type="match status" value="3"/>
</dbReference>
<evidence type="ECO:0000256" key="8">
    <source>
        <dbReference type="ARBA" id="ARBA00037948"/>
    </source>
</evidence>
<feature type="domain" description="C2H2-type" evidence="10">
    <location>
        <begin position="11"/>
        <end position="38"/>
    </location>
</feature>
<dbReference type="GO" id="GO:0000978">
    <property type="term" value="F:RNA polymerase II cis-regulatory region sequence-specific DNA binding"/>
    <property type="evidence" value="ECO:0007669"/>
    <property type="project" value="TreeGrafter"/>
</dbReference>
<dbReference type="STRING" id="121845.A0A3Q0JA93"/>
<dbReference type="GO" id="GO:0008270">
    <property type="term" value="F:zinc ion binding"/>
    <property type="evidence" value="ECO:0007669"/>
    <property type="project" value="UniProtKB-KW"/>
</dbReference>
<protein>
    <submittedName>
        <fullName evidence="12">Zinc finger protein 569-like</fullName>
    </submittedName>
</protein>
<evidence type="ECO:0000256" key="6">
    <source>
        <dbReference type="ARBA" id="ARBA00023125"/>
    </source>
</evidence>
<dbReference type="PaxDb" id="121845-A0A3Q0JA93"/>
<dbReference type="SMART" id="SM00355">
    <property type="entry name" value="ZnF_C2H2"/>
    <property type="match status" value="7"/>
</dbReference>
<accession>A0A3Q0JA93</accession>
<evidence type="ECO:0000256" key="3">
    <source>
        <dbReference type="ARBA" id="ARBA00022737"/>
    </source>
</evidence>
<name>A0A3Q0JA93_DIACI</name>
<sequence>MPRPHLFHYKFVCFACDYYTYASGNIRRHIRSHLGEKPFQCSRCSFSSGRTDSLKVHLKTIHDITTLYLECRGCEDKEPILGFDNSSMRNIVKHCKSCPKLPRFDPSRPYSCLRCSYSCTRAYNMIQHLRRHIGKTFYCATCSKKFTTMFSLKMHLKSHTGNNYECPLCKQKENSKPELYEHYVKRHGVDKSYTVALRTPTHTVQILGAKTKRSSEYEVVYLKASNTSTSSDISDPELFQICTHCRQQLAREVDILFEHTKVCKAAFSENSIICCHCQLMLPLDVDLLFDHCKSCAGALRSDPFRYKYVCCKCRIFNTYNGGNMKQHILHHLGEKPYKCDLCSYRSSRKGNVKVHYNRLHKNQIQTMF</sequence>
<dbReference type="GeneID" id="108253456"/>
<dbReference type="Gene3D" id="3.30.160.60">
    <property type="entry name" value="Classic Zinc Finger"/>
    <property type="match status" value="4"/>
</dbReference>
<dbReference type="PANTHER" id="PTHR24388">
    <property type="entry name" value="ZINC FINGER PROTEIN"/>
    <property type="match status" value="1"/>
</dbReference>
<evidence type="ECO:0000259" key="10">
    <source>
        <dbReference type="PROSITE" id="PS50157"/>
    </source>
</evidence>
<dbReference type="InterPro" id="IPR050527">
    <property type="entry name" value="Snail/Krueppel_Znf"/>
</dbReference>
<dbReference type="KEGG" id="dci:108253456"/>
<evidence type="ECO:0000256" key="4">
    <source>
        <dbReference type="ARBA" id="ARBA00022771"/>
    </source>
</evidence>
<evidence type="ECO:0000313" key="12">
    <source>
        <dbReference type="RefSeq" id="XP_026685341.1"/>
    </source>
</evidence>
<dbReference type="GO" id="GO:0005634">
    <property type="term" value="C:nucleus"/>
    <property type="evidence" value="ECO:0007669"/>
    <property type="project" value="UniProtKB-SubCell"/>
</dbReference>
<dbReference type="SUPFAM" id="SSF57667">
    <property type="entry name" value="beta-beta-alpha zinc fingers"/>
    <property type="match status" value="3"/>
</dbReference>
<organism evidence="11 12">
    <name type="scientific">Diaphorina citri</name>
    <name type="common">Asian citrus psyllid</name>
    <dbReference type="NCBI Taxonomy" id="121845"/>
    <lineage>
        <taxon>Eukaryota</taxon>
        <taxon>Metazoa</taxon>
        <taxon>Ecdysozoa</taxon>
        <taxon>Arthropoda</taxon>
        <taxon>Hexapoda</taxon>
        <taxon>Insecta</taxon>
        <taxon>Pterygota</taxon>
        <taxon>Neoptera</taxon>
        <taxon>Paraneoptera</taxon>
        <taxon>Hemiptera</taxon>
        <taxon>Sternorrhyncha</taxon>
        <taxon>Psylloidea</taxon>
        <taxon>Psyllidae</taxon>
        <taxon>Diaphorininae</taxon>
        <taxon>Diaphorina</taxon>
    </lineage>
</organism>
<evidence type="ECO:0000313" key="11">
    <source>
        <dbReference type="Proteomes" id="UP000079169"/>
    </source>
</evidence>
<comment type="similarity">
    <text evidence="8">Belongs to the snail C2H2-type zinc-finger protein family.</text>
</comment>
<feature type="domain" description="C2H2-type" evidence="10">
    <location>
        <begin position="137"/>
        <end position="164"/>
    </location>
</feature>
<reference evidence="12" key="1">
    <citation type="submission" date="2025-08" db="UniProtKB">
        <authorList>
            <consortium name="RefSeq"/>
        </authorList>
    </citation>
    <scope>IDENTIFICATION</scope>
</reference>
<dbReference type="FunFam" id="3.30.160.60:FF:000630">
    <property type="entry name" value="Zinc finger protein 180"/>
    <property type="match status" value="1"/>
</dbReference>
<dbReference type="Proteomes" id="UP000079169">
    <property type="component" value="Unplaced"/>
</dbReference>
<evidence type="ECO:0000256" key="5">
    <source>
        <dbReference type="ARBA" id="ARBA00022833"/>
    </source>
</evidence>
<dbReference type="AlphaFoldDB" id="A0A3Q0JA93"/>
<gene>
    <name evidence="12" type="primary">LOC108253456</name>
</gene>
<keyword evidence="7" id="KW-0539">Nucleus</keyword>
<evidence type="ECO:0000256" key="7">
    <source>
        <dbReference type="ARBA" id="ARBA00023242"/>
    </source>
</evidence>
<evidence type="ECO:0000256" key="2">
    <source>
        <dbReference type="ARBA" id="ARBA00022723"/>
    </source>
</evidence>
<dbReference type="PROSITE" id="PS00028">
    <property type="entry name" value="ZINC_FINGER_C2H2_1"/>
    <property type="match status" value="2"/>
</dbReference>
<dbReference type="RefSeq" id="XP_026685341.1">
    <property type="nucleotide sequence ID" value="XM_026829540.1"/>
</dbReference>
<evidence type="ECO:0000256" key="1">
    <source>
        <dbReference type="ARBA" id="ARBA00004123"/>
    </source>
</evidence>
<keyword evidence="3" id="KW-0677">Repeat</keyword>
<dbReference type="InterPro" id="IPR036236">
    <property type="entry name" value="Znf_C2H2_sf"/>
</dbReference>
<dbReference type="PANTHER" id="PTHR24388:SF54">
    <property type="entry name" value="PROTEIN ESCARGOT"/>
    <property type="match status" value="1"/>
</dbReference>
<feature type="domain" description="C2H2-type" evidence="10">
    <location>
        <begin position="110"/>
        <end position="137"/>
    </location>
</feature>